<dbReference type="GO" id="GO:0006265">
    <property type="term" value="P:DNA topological change"/>
    <property type="evidence" value="ECO:0007669"/>
    <property type="project" value="InterPro"/>
</dbReference>
<dbReference type="GO" id="GO:0003677">
    <property type="term" value="F:DNA binding"/>
    <property type="evidence" value="ECO:0007669"/>
    <property type="project" value="UniProtKB-KW"/>
</dbReference>
<name>A0A2N4UMK3_9GAMM</name>
<dbReference type="InterPro" id="IPR006171">
    <property type="entry name" value="TOPRIM_dom"/>
</dbReference>
<dbReference type="InterPro" id="IPR034144">
    <property type="entry name" value="TOPRIM_TopoIII"/>
</dbReference>
<proteinExistence type="inferred from homology"/>
<dbReference type="EC" id="5.6.2.1" evidence="3"/>
<evidence type="ECO:0000259" key="14">
    <source>
        <dbReference type="PROSITE" id="PS52039"/>
    </source>
</evidence>
<dbReference type="PANTHER" id="PTHR11390:SF21">
    <property type="entry name" value="DNA TOPOISOMERASE 3-ALPHA"/>
    <property type="match status" value="1"/>
</dbReference>
<dbReference type="SMART" id="SM00493">
    <property type="entry name" value="TOPRIM"/>
    <property type="match status" value="1"/>
</dbReference>
<evidence type="ECO:0000313" key="15">
    <source>
        <dbReference type="EMBL" id="PLC56261.1"/>
    </source>
</evidence>
<dbReference type="InterPro" id="IPR013826">
    <property type="entry name" value="Topo_IA_cen_sub3"/>
</dbReference>
<dbReference type="GO" id="GO:0043597">
    <property type="term" value="C:cytoplasmic replication fork"/>
    <property type="evidence" value="ECO:0007669"/>
    <property type="project" value="TreeGrafter"/>
</dbReference>
<dbReference type="NCBIfam" id="NF005829">
    <property type="entry name" value="PRK07726.1"/>
    <property type="match status" value="1"/>
</dbReference>
<dbReference type="PROSITE" id="PS52039">
    <property type="entry name" value="TOPO_IA_2"/>
    <property type="match status" value="1"/>
</dbReference>
<dbReference type="InterPro" id="IPR003601">
    <property type="entry name" value="Topo_IA_2"/>
</dbReference>
<dbReference type="Gene3D" id="3.40.50.140">
    <property type="match status" value="1"/>
</dbReference>
<dbReference type="SMART" id="SM00436">
    <property type="entry name" value="TOP1Bc"/>
    <property type="match status" value="1"/>
</dbReference>
<dbReference type="PANTHER" id="PTHR11390">
    <property type="entry name" value="PROKARYOTIC DNA TOPOISOMERASE"/>
    <property type="match status" value="1"/>
</dbReference>
<dbReference type="GO" id="GO:0006281">
    <property type="term" value="P:DNA repair"/>
    <property type="evidence" value="ECO:0007669"/>
    <property type="project" value="TreeGrafter"/>
</dbReference>
<evidence type="ECO:0000256" key="2">
    <source>
        <dbReference type="ARBA" id="ARBA00009446"/>
    </source>
</evidence>
<dbReference type="GO" id="GO:0006310">
    <property type="term" value="P:DNA recombination"/>
    <property type="evidence" value="ECO:0007669"/>
    <property type="project" value="TreeGrafter"/>
</dbReference>
<evidence type="ECO:0000256" key="10">
    <source>
        <dbReference type="ARBA" id="ARBA00031985"/>
    </source>
</evidence>
<feature type="domain" description="Topo IA-type catalytic" evidence="14">
    <location>
        <begin position="175"/>
        <end position="626"/>
    </location>
</feature>
<accession>A0A2N4UMK3</accession>
<dbReference type="CDD" id="cd03362">
    <property type="entry name" value="TOPRIM_TopoIA_TopoIII"/>
    <property type="match status" value="1"/>
</dbReference>
<comment type="caution">
    <text evidence="15">The sequence shown here is derived from an EMBL/GenBank/DDBJ whole genome shotgun (WGS) entry which is preliminary data.</text>
</comment>
<evidence type="ECO:0000259" key="13">
    <source>
        <dbReference type="PROSITE" id="PS50880"/>
    </source>
</evidence>
<dbReference type="InterPro" id="IPR023405">
    <property type="entry name" value="Topo_IA_core_domain"/>
</dbReference>
<comment type="catalytic activity">
    <reaction evidence="1">
        <text>ATP-independent breakage of single-stranded DNA, followed by passage and rejoining.</text>
        <dbReference type="EC" id="5.6.2.1"/>
    </reaction>
</comment>
<dbReference type="GO" id="GO:0046872">
    <property type="term" value="F:metal ion binding"/>
    <property type="evidence" value="ECO:0007669"/>
    <property type="project" value="UniProtKB-KW"/>
</dbReference>
<dbReference type="InterPro" id="IPR013824">
    <property type="entry name" value="Topo_IA_cen_sub1"/>
</dbReference>
<dbReference type="InterPro" id="IPR013497">
    <property type="entry name" value="Topo_IA_cen"/>
</dbReference>
<dbReference type="NCBIfam" id="TIGR01056">
    <property type="entry name" value="topB"/>
    <property type="match status" value="1"/>
</dbReference>
<evidence type="ECO:0000256" key="5">
    <source>
        <dbReference type="ARBA" id="ARBA00022842"/>
    </source>
</evidence>
<dbReference type="InterPro" id="IPR005738">
    <property type="entry name" value="TopoIII"/>
</dbReference>
<dbReference type="PROSITE" id="PS50880">
    <property type="entry name" value="TOPRIM"/>
    <property type="match status" value="1"/>
</dbReference>
<dbReference type="GO" id="GO:0003917">
    <property type="term" value="F:DNA topoisomerase type I (single strand cut, ATP-independent) activity"/>
    <property type="evidence" value="ECO:0007669"/>
    <property type="project" value="UniProtKB-EC"/>
</dbReference>
<comment type="similarity">
    <text evidence="2">Belongs to the type IA topoisomerase family.</text>
</comment>
<evidence type="ECO:0000313" key="16">
    <source>
        <dbReference type="Proteomes" id="UP000234420"/>
    </source>
</evidence>
<dbReference type="Proteomes" id="UP000234420">
    <property type="component" value="Unassembled WGS sequence"/>
</dbReference>
<evidence type="ECO:0000256" key="6">
    <source>
        <dbReference type="ARBA" id="ARBA00023029"/>
    </source>
</evidence>
<keyword evidence="5" id="KW-0460">Magnesium</keyword>
<evidence type="ECO:0000256" key="8">
    <source>
        <dbReference type="ARBA" id="ARBA00023235"/>
    </source>
</evidence>
<dbReference type="Pfam" id="PF01751">
    <property type="entry name" value="Toprim"/>
    <property type="match status" value="1"/>
</dbReference>
<dbReference type="PROSITE" id="PS00396">
    <property type="entry name" value="TOPO_IA_1"/>
    <property type="match status" value="1"/>
</dbReference>
<sequence>MKIKRLFIAEKPSLGRAIAKELGKGVTRTLPDKTADDGSVVKGAPSYIECGDGDVVTWCFGHMLEQAEPEQYDKKYEKWNIDDLPIAPGKDEWQLLPLTKSAEQLETIVDLVTEAEILVSAGDDDREGDLLIEEVFAHASATPEQRKTALRILISDLNPIKVQEALASMRPYHEFIPRMQSALARSRADWLLGMNLSRICTCLAKIKGYGEIMRVGRVQTPLLTLVVMRDLEILSFEPTTFFNVIGEFEKDGIPFQAKWVTEQRCLQKQAADNVIECLAQGNAQVTQCETKRAKAQPPLPFSLLTLQKLTSKKYGMSADTTLNIVQKLYEAKLVSYPRTEMTYLFTEKKAETAAIFDAIRTTPLMPEMVDWVNGADMSLTSGAWNDKKMAGQAHTAIVPLITCGQESDFLMKSNDAKKVFFEIIARYVAQFYPPAEDDNTVIELTHSTHLFRTTGKIERVAGWRTLLGHDKEEKDKDSTDQTLPALEMGSTLSCLNSSIKEGKTTPPKSYTDGTLLDAMSNIAAIVDDPAYKAKLKETAGLGTAATRAGIIKGLKENGYIEEVPSGKMTNLVSTPTGKMLALALPANVRDPVMTAMWEQQLEKIESGEYPFDTYMEKVAGQIITHIDAFKTGKYPFTLPESTATRCECQGYILRAANAKKPFWICTQCNKKYKDVNGVLGAAFSNKKKMETGMKDALKLAAQQAKAK</sequence>
<keyword evidence="16" id="KW-1185">Reference proteome</keyword>
<dbReference type="EMBL" id="NPIB01000034">
    <property type="protein sequence ID" value="PLC56261.1"/>
    <property type="molecule type" value="Genomic_DNA"/>
</dbReference>
<dbReference type="InterPro" id="IPR000380">
    <property type="entry name" value="Topo_IA"/>
</dbReference>
<dbReference type="SMART" id="SM00437">
    <property type="entry name" value="TOP1Ac"/>
    <property type="match status" value="1"/>
</dbReference>
<keyword evidence="7" id="KW-0238">DNA-binding</keyword>
<evidence type="ECO:0000256" key="7">
    <source>
        <dbReference type="ARBA" id="ARBA00023125"/>
    </source>
</evidence>
<feature type="domain" description="Toprim" evidence="13">
    <location>
        <begin position="4"/>
        <end position="154"/>
    </location>
</feature>
<dbReference type="InterPro" id="IPR013825">
    <property type="entry name" value="Topo_IA_cen_sub2"/>
</dbReference>
<dbReference type="OrthoDB" id="9803554at2"/>
<dbReference type="Gene3D" id="1.10.290.10">
    <property type="entry name" value="Topoisomerase I, domain 4"/>
    <property type="match status" value="1"/>
</dbReference>
<keyword evidence="8" id="KW-0413">Isomerase</keyword>
<dbReference type="PRINTS" id="PR00417">
    <property type="entry name" value="PRTPISMRASEI"/>
</dbReference>
<keyword evidence="4" id="KW-0479">Metal-binding</keyword>
<dbReference type="Gene3D" id="1.10.460.10">
    <property type="entry name" value="Topoisomerase I, domain 2"/>
    <property type="match status" value="1"/>
</dbReference>
<gene>
    <name evidence="15" type="ORF">CIK00_19335</name>
</gene>
<dbReference type="RefSeq" id="WP_082960786.1">
    <property type="nucleotide sequence ID" value="NZ_BPPU01000006.1"/>
</dbReference>
<dbReference type="SUPFAM" id="SSF56712">
    <property type="entry name" value="Prokaryotic type I DNA topoisomerase"/>
    <property type="match status" value="1"/>
</dbReference>
<evidence type="ECO:0000256" key="1">
    <source>
        <dbReference type="ARBA" id="ARBA00000213"/>
    </source>
</evidence>
<dbReference type="AlphaFoldDB" id="A0A2N4UMK3"/>
<keyword evidence="6" id="KW-0799">Topoisomerase</keyword>
<protein>
    <recommendedName>
        <fullName evidence="3">DNA topoisomerase</fullName>
        <ecNumber evidence="3">5.6.2.1</ecNumber>
    </recommendedName>
    <alternativeName>
        <fullName evidence="12">Omega-protein</fullName>
    </alternativeName>
    <alternativeName>
        <fullName evidence="11">Relaxing enzyme</fullName>
    </alternativeName>
    <alternativeName>
        <fullName evidence="9">Swivelase</fullName>
    </alternativeName>
    <alternativeName>
        <fullName evidence="10">Untwisting enzyme</fullName>
    </alternativeName>
</protein>
<dbReference type="Gene3D" id="2.70.20.10">
    <property type="entry name" value="Topoisomerase I, domain 3"/>
    <property type="match status" value="1"/>
</dbReference>
<evidence type="ECO:0000256" key="11">
    <source>
        <dbReference type="ARBA" id="ARBA00032235"/>
    </source>
</evidence>
<evidence type="ECO:0000256" key="9">
    <source>
        <dbReference type="ARBA" id="ARBA00030003"/>
    </source>
</evidence>
<evidence type="ECO:0000256" key="4">
    <source>
        <dbReference type="ARBA" id="ARBA00022723"/>
    </source>
</evidence>
<dbReference type="Pfam" id="PF01131">
    <property type="entry name" value="Topoisom_bac"/>
    <property type="match status" value="1"/>
</dbReference>
<organism evidence="15 16">
    <name type="scientific">Photobacterium carnosum</name>
    <dbReference type="NCBI Taxonomy" id="2023717"/>
    <lineage>
        <taxon>Bacteria</taxon>
        <taxon>Pseudomonadati</taxon>
        <taxon>Pseudomonadota</taxon>
        <taxon>Gammaproteobacteria</taxon>
        <taxon>Vibrionales</taxon>
        <taxon>Vibrionaceae</taxon>
        <taxon>Photobacterium</taxon>
    </lineage>
</organism>
<reference evidence="15 16" key="1">
    <citation type="journal article" date="2018" name="Syst. Appl. Microbiol.">
        <title>Photobacterium carnosum sp. nov., isolated from spoiled modified atmosphere packaged poultry meat.</title>
        <authorList>
            <person name="Hilgarth M."/>
            <person name="Fuertes S."/>
            <person name="Ehrmann M."/>
            <person name="Vogel R.F."/>
        </authorList>
    </citation>
    <scope>NUCLEOTIDE SEQUENCE [LARGE SCALE GENOMIC DNA]</scope>
    <source>
        <strain evidence="15 16">TMW 2.2021</strain>
    </source>
</reference>
<dbReference type="InterPro" id="IPR023406">
    <property type="entry name" value="Topo_IA_AS"/>
</dbReference>
<evidence type="ECO:0000256" key="12">
    <source>
        <dbReference type="ARBA" id="ARBA00032877"/>
    </source>
</evidence>
<dbReference type="InterPro" id="IPR003602">
    <property type="entry name" value="Topo_IA_DNA-bd_dom"/>
</dbReference>
<evidence type="ECO:0000256" key="3">
    <source>
        <dbReference type="ARBA" id="ARBA00012891"/>
    </source>
</evidence>